<feature type="region of interest" description="Disordered" evidence="2">
    <location>
        <begin position="115"/>
        <end position="162"/>
    </location>
</feature>
<dbReference type="InterPro" id="IPR018466">
    <property type="entry name" value="Kre9/Knh1-like_N"/>
</dbReference>
<keyword evidence="3" id="KW-1133">Transmembrane helix</keyword>
<dbReference type="PANTHER" id="PTHR40633:SF1">
    <property type="entry name" value="GPI ANCHORED SERINE-THREONINE RICH PROTEIN (AFU_ORTHOLOGUE AFUA_1G03630)"/>
    <property type="match status" value="1"/>
</dbReference>
<dbReference type="RefSeq" id="XP_070864561.1">
    <property type="nucleotide sequence ID" value="XM_071013700.1"/>
</dbReference>
<sequence length="309" mass="32517">MATPAKTIRPVRTWAHALAILIAVLCLMPARVSAAVAFTNQEYYLHAGSPFTITWEGNRGPVSLALMKGPDENLKEVVSIVEEYEGTEYTWTPPADLEPNSYIIRLRDAGSTDYSPRFKYPAPPETSTTKSATPSSSSSSSSSPSASATNAASTDDDDASDPTAPLSTTAVAIIGALGGALLLAFAAICAYYIAYRKLKRKYMAATGNDWPVGASFGGPDDTNMTHYGGSTSQGQGAGLSYTPVHGGAYPEHAASAAGLHMQLPSPGGVGGGPKVEAQQYGYPQYQLPLELPERGQVEAELSAEGRHQR</sequence>
<dbReference type="InterPro" id="IPR052982">
    <property type="entry name" value="SRP1/TIP1-like"/>
</dbReference>
<keyword evidence="3" id="KW-0812">Transmembrane</keyword>
<evidence type="ECO:0000313" key="6">
    <source>
        <dbReference type="EMBL" id="KAL2265834.1"/>
    </source>
</evidence>
<feature type="signal peptide" evidence="4">
    <location>
        <begin position="1"/>
        <end position="34"/>
    </location>
</feature>
<keyword evidence="3" id="KW-0472">Membrane</keyword>
<reference evidence="6 7" key="1">
    <citation type="journal article" date="2024" name="Commun. Biol.">
        <title>Comparative genomic analysis of thermophilic fungi reveals convergent evolutionary adaptations and gene losses.</title>
        <authorList>
            <person name="Steindorff A.S."/>
            <person name="Aguilar-Pontes M.V."/>
            <person name="Robinson A.J."/>
            <person name="Andreopoulos B."/>
            <person name="LaButti K."/>
            <person name="Kuo A."/>
            <person name="Mondo S."/>
            <person name="Riley R."/>
            <person name="Otillar R."/>
            <person name="Haridas S."/>
            <person name="Lipzen A."/>
            <person name="Grimwood J."/>
            <person name="Schmutz J."/>
            <person name="Clum A."/>
            <person name="Reid I.D."/>
            <person name="Moisan M.C."/>
            <person name="Butler G."/>
            <person name="Nguyen T.T.M."/>
            <person name="Dewar K."/>
            <person name="Conant G."/>
            <person name="Drula E."/>
            <person name="Henrissat B."/>
            <person name="Hansel C."/>
            <person name="Singer S."/>
            <person name="Hutchinson M.I."/>
            <person name="de Vries R.P."/>
            <person name="Natvig D.O."/>
            <person name="Powell A.J."/>
            <person name="Tsang A."/>
            <person name="Grigoriev I.V."/>
        </authorList>
    </citation>
    <scope>NUCLEOTIDE SEQUENCE [LARGE SCALE GENOMIC DNA]</scope>
    <source>
        <strain evidence="6 7">ATCC 22073</strain>
    </source>
</reference>
<dbReference type="EMBL" id="JAZGUE010000006">
    <property type="protein sequence ID" value="KAL2265834.1"/>
    <property type="molecule type" value="Genomic_DNA"/>
</dbReference>
<feature type="transmembrane region" description="Helical" evidence="3">
    <location>
        <begin position="170"/>
        <end position="194"/>
    </location>
</feature>
<evidence type="ECO:0000313" key="7">
    <source>
        <dbReference type="Proteomes" id="UP001600064"/>
    </source>
</evidence>
<feature type="compositionally biased region" description="Low complexity" evidence="2">
    <location>
        <begin position="125"/>
        <end position="153"/>
    </location>
</feature>
<keyword evidence="7" id="KW-1185">Reference proteome</keyword>
<dbReference type="PANTHER" id="PTHR40633">
    <property type="entry name" value="MATRIX PROTEIN, PUTATIVE (AFU_ORTHOLOGUE AFUA_8G05410)-RELATED"/>
    <property type="match status" value="1"/>
</dbReference>
<dbReference type="Pfam" id="PF10342">
    <property type="entry name" value="Kre9_KNH"/>
    <property type="match status" value="1"/>
</dbReference>
<gene>
    <name evidence="6" type="ORF">VTJ83DRAFT_6934</name>
</gene>
<comment type="caution">
    <text evidence="6">The sequence shown here is derived from an EMBL/GenBank/DDBJ whole genome shotgun (WGS) entry which is preliminary data.</text>
</comment>
<evidence type="ECO:0000256" key="4">
    <source>
        <dbReference type="SAM" id="SignalP"/>
    </source>
</evidence>
<feature type="chain" id="PRO_5045831569" description="Yeast cell wall synthesis Kre9/Knh1-like N-terminal domain-containing protein" evidence="4">
    <location>
        <begin position="35"/>
        <end position="309"/>
    </location>
</feature>
<accession>A0ABR4D720</accession>
<dbReference type="Proteomes" id="UP001600064">
    <property type="component" value="Unassembled WGS sequence"/>
</dbReference>
<evidence type="ECO:0000256" key="3">
    <source>
        <dbReference type="SAM" id="Phobius"/>
    </source>
</evidence>
<name>A0ABR4D720_9PEZI</name>
<evidence type="ECO:0000256" key="1">
    <source>
        <dbReference type="ARBA" id="ARBA00022729"/>
    </source>
</evidence>
<evidence type="ECO:0000259" key="5">
    <source>
        <dbReference type="Pfam" id="PF10342"/>
    </source>
</evidence>
<protein>
    <recommendedName>
        <fullName evidence="5">Yeast cell wall synthesis Kre9/Knh1-like N-terminal domain-containing protein</fullName>
    </recommendedName>
</protein>
<proteinExistence type="predicted"/>
<evidence type="ECO:0000256" key="2">
    <source>
        <dbReference type="SAM" id="MobiDB-lite"/>
    </source>
</evidence>
<keyword evidence="1 4" id="KW-0732">Signal</keyword>
<organism evidence="6 7">
    <name type="scientific">Remersonia thermophila</name>
    <dbReference type="NCBI Taxonomy" id="72144"/>
    <lineage>
        <taxon>Eukaryota</taxon>
        <taxon>Fungi</taxon>
        <taxon>Dikarya</taxon>
        <taxon>Ascomycota</taxon>
        <taxon>Pezizomycotina</taxon>
        <taxon>Sordariomycetes</taxon>
        <taxon>Sordariomycetidae</taxon>
        <taxon>Sordariales</taxon>
        <taxon>Sordariales incertae sedis</taxon>
        <taxon>Remersonia</taxon>
    </lineage>
</organism>
<feature type="domain" description="Yeast cell wall synthesis Kre9/Knh1-like N-terminal" evidence="5">
    <location>
        <begin position="43"/>
        <end position="119"/>
    </location>
</feature>
<dbReference type="GeneID" id="98128344"/>